<evidence type="ECO:0000313" key="1">
    <source>
        <dbReference type="EMBL" id="KRY86989.1"/>
    </source>
</evidence>
<evidence type="ECO:0000313" key="2">
    <source>
        <dbReference type="Proteomes" id="UP000054995"/>
    </source>
</evidence>
<reference evidence="1 2" key="1">
    <citation type="submission" date="2015-01" db="EMBL/GenBank/DDBJ databases">
        <title>Evolution of Trichinella species and genotypes.</title>
        <authorList>
            <person name="Korhonen P.K."/>
            <person name="Edoardo P."/>
            <person name="Giuseppe L.R."/>
            <person name="Gasser R.B."/>
        </authorList>
    </citation>
    <scope>NUCLEOTIDE SEQUENCE [LARGE SCALE GENOMIC DNA]</scope>
    <source>
        <strain evidence="1">ISS470</strain>
    </source>
</reference>
<organism evidence="1 2">
    <name type="scientific">Trichinella pseudospiralis</name>
    <name type="common">Parasitic roundworm</name>
    <dbReference type="NCBI Taxonomy" id="6337"/>
    <lineage>
        <taxon>Eukaryota</taxon>
        <taxon>Metazoa</taxon>
        <taxon>Ecdysozoa</taxon>
        <taxon>Nematoda</taxon>
        <taxon>Enoplea</taxon>
        <taxon>Dorylaimia</taxon>
        <taxon>Trichinellida</taxon>
        <taxon>Trichinellidae</taxon>
        <taxon>Trichinella</taxon>
    </lineage>
</organism>
<dbReference type="EMBL" id="JYDT01000063">
    <property type="protein sequence ID" value="KRY86989.1"/>
    <property type="molecule type" value="Genomic_DNA"/>
</dbReference>
<dbReference type="Proteomes" id="UP000054995">
    <property type="component" value="Unassembled WGS sequence"/>
</dbReference>
<proteinExistence type="predicted"/>
<comment type="caution">
    <text evidence="1">The sequence shown here is derived from an EMBL/GenBank/DDBJ whole genome shotgun (WGS) entry which is preliminary data.</text>
</comment>
<gene>
    <name evidence="1" type="ORF">T4D_12698</name>
</gene>
<protein>
    <submittedName>
        <fullName evidence="1">Uncharacterized protein</fullName>
    </submittedName>
</protein>
<keyword evidence="2" id="KW-1185">Reference proteome</keyword>
<name>A0A0V1FLU5_TRIPS</name>
<sequence length="70" mass="8375">MADFTPLRRCARQTGDMNLHKVYSTLHMVRRNELDWSPTICQNHWLIQRKQKKKLKYALASLEEANEEKC</sequence>
<accession>A0A0V1FLU5</accession>
<dbReference type="AlphaFoldDB" id="A0A0V1FLU5"/>